<gene>
    <name evidence="1" type="primary">LOC112288431</name>
</gene>
<dbReference type="EnsemblPlants" id="Pp3c11_16230V3.6">
    <property type="protein sequence ID" value="Pp3c11_16230V3.6"/>
    <property type="gene ID" value="Pp3c11_16230"/>
</dbReference>
<dbReference type="EnsemblPlants" id="Pp3c11_16230V3.3">
    <property type="protein sequence ID" value="Pp3c11_16230V3.3"/>
    <property type="gene ID" value="Pp3c11_16230"/>
</dbReference>
<dbReference type="AlphaFoldDB" id="A0A7I4A544"/>
<sequence>MEAEVYDNLNLQDNCLVRSCLSKFGAEKEYVKFSGYVVKFYGPFSVNKFLQWLRMGTRVLLITNAALYNLKGDNFDCHRRLPLSKISSIIRCYLRQQFIIKVKREKARSYLSEEVSVICDSIRFAQAVKCHAACPITYKKKKELNNFVLRMAKHTLNRINAKEDKTRKKIVIDNVDGVSERVETMDADSVIAEYLRRAQAKPTESE</sequence>
<dbReference type="GeneID" id="112288431"/>
<dbReference type="EMBL" id="ABEU02000011">
    <property type="status" value="NOT_ANNOTATED_CDS"/>
    <property type="molecule type" value="Genomic_DNA"/>
</dbReference>
<accession>A0A7I4A544</accession>
<dbReference type="Gramene" id="Pp3c11_16230V3.6">
    <property type="protein sequence ID" value="Pp3c11_16230V3.6"/>
    <property type="gene ID" value="Pp3c11_16230"/>
</dbReference>
<dbReference type="Gramene" id="Pp3c11_16230V3.3">
    <property type="protein sequence ID" value="Pp3c11_16230V3.3"/>
    <property type="gene ID" value="Pp3c11_16230"/>
</dbReference>
<evidence type="ECO:0000313" key="1">
    <source>
        <dbReference type="EnsemblPlants" id="Pp3c11_16230V3.3"/>
    </source>
</evidence>
<reference evidence="1 2" key="1">
    <citation type="journal article" date="2008" name="Science">
        <title>The Physcomitrella genome reveals evolutionary insights into the conquest of land by plants.</title>
        <authorList>
            <person name="Rensing S."/>
            <person name="Lang D."/>
            <person name="Zimmer A."/>
            <person name="Terry A."/>
            <person name="Salamov A."/>
            <person name="Shapiro H."/>
            <person name="Nishiyama T."/>
            <person name="Perroud P.-F."/>
            <person name="Lindquist E."/>
            <person name="Kamisugi Y."/>
            <person name="Tanahashi T."/>
            <person name="Sakakibara K."/>
            <person name="Fujita T."/>
            <person name="Oishi K."/>
            <person name="Shin-I T."/>
            <person name="Kuroki Y."/>
            <person name="Toyoda A."/>
            <person name="Suzuki Y."/>
            <person name="Hashimoto A."/>
            <person name="Yamaguchi K."/>
            <person name="Sugano A."/>
            <person name="Kohara Y."/>
            <person name="Fujiyama A."/>
            <person name="Anterola A."/>
            <person name="Aoki S."/>
            <person name="Ashton N."/>
            <person name="Barbazuk W.B."/>
            <person name="Barker E."/>
            <person name="Bennetzen J."/>
            <person name="Bezanilla M."/>
            <person name="Blankenship R."/>
            <person name="Cho S.H."/>
            <person name="Dutcher S."/>
            <person name="Estelle M."/>
            <person name="Fawcett J.A."/>
            <person name="Gundlach H."/>
            <person name="Hanada K."/>
            <person name="Heyl A."/>
            <person name="Hicks K.A."/>
            <person name="Hugh J."/>
            <person name="Lohr M."/>
            <person name="Mayer K."/>
            <person name="Melkozernov A."/>
            <person name="Murata T."/>
            <person name="Nelson D."/>
            <person name="Pils B."/>
            <person name="Prigge M."/>
            <person name="Reiss B."/>
            <person name="Renner T."/>
            <person name="Rombauts S."/>
            <person name="Rushton P."/>
            <person name="Sanderfoot A."/>
            <person name="Schween G."/>
            <person name="Shiu S.-H."/>
            <person name="Stueber K."/>
            <person name="Theodoulou F.L."/>
            <person name="Tu H."/>
            <person name="Van de Peer Y."/>
            <person name="Verrier P.J."/>
            <person name="Waters E."/>
            <person name="Wood A."/>
            <person name="Yang L."/>
            <person name="Cove D."/>
            <person name="Cuming A."/>
            <person name="Hasebe M."/>
            <person name="Lucas S."/>
            <person name="Mishler D.B."/>
            <person name="Reski R."/>
            <person name="Grigoriev I."/>
            <person name="Quatrano R.S."/>
            <person name="Boore J.L."/>
        </authorList>
    </citation>
    <scope>NUCLEOTIDE SEQUENCE [LARGE SCALE GENOMIC DNA]</scope>
    <source>
        <strain evidence="1 2">cv. Gransden 2004</strain>
    </source>
</reference>
<protein>
    <submittedName>
        <fullName evidence="1">Uncharacterized protein</fullName>
    </submittedName>
</protein>
<proteinExistence type="predicted"/>
<reference evidence="1 2" key="2">
    <citation type="journal article" date="2018" name="Plant J.">
        <title>The Physcomitrella patens chromosome-scale assembly reveals moss genome structure and evolution.</title>
        <authorList>
            <person name="Lang D."/>
            <person name="Ullrich K.K."/>
            <person name="Murat F."/>
            <person name="Fuchs J."/>
            <person name="Jenkins J."/>
            <person name="Haas F.B."/>
            <person name="Piednoel M."/>
            <person name="Gundlach H."/>
            <person name="Van Bel M."/>
            <person name="Meyberg R."/>
            <person name="Vives C."/>
            <person name="Morata J."/>
            <person name="Symeonidi A."/>
            <person name="Hiss M."/>
            <person name="Muchero W."/>
            <person name="Kamisugi Y."/>
            <person name="Saleh O."/>
            <person name="Blanc G."/>
            <person name="Decker E.L."/>
            <person name="van Gessel N."/>
            <person name="Grimwood J."/>
            <person name="Hayes R.D."/>
            <person name="Graham S.W."/>
            <person name="Gunter L.E."/>
            <person name="McDaniel S.F."/>
            <person name="Hoernstein S.N.W."/>
            <person name="Larsson A."/>
            <person name="Li F.W."/>
            <person name="Perroud P.F."/>
            <person name="Phillips J."/>
            <person name="Ranjan P."/>
            <person name="Rokshar D.S."/>
            <person name="Rothfels C.J."/>
            <person name="Schneider L."/>
            <person name="Shu S."/>
            <person name="Stevenson D.W."/>
            <person name="Thummler F."/>
            <person name="Tillich M."/>
            <person name="Villarreal Aguilar J.C."/>
            <person name="Widiez T."/>
            <person name="Wong G.K."/>
            <person name="Wymore A."/>
            <person name="Zhang Y."/>
            <person name="Zimmer A.D."/>
            <person name="Quatrano R.S."/>
            <person name="Mayer K.F.X."/>
            <person name="Goodstein D."/>
            <person name="Casacuberta J.M."/>
            <person name="Vandepoele K."/>
            <person name="Reski R."/>
            <person name="Cuming A.C."/>
            <person name="Tuskan G.A."/>
            <person name="Maumus F."/>
            <person name="Salse J."/>
            <person name="Schmutz J."/>
            <person name="Rensing S.A."/>
        </authorList>
    </citation>
    <scope>NUCLEOTIDE SEQUENCE [LARGE SCALE GENOMIC DNA]</scope>
    <source>
        <strain evidence="1 2">cv. Gransden 2004</strain>
    </source>
</reference>
<organism evidence="1 2">
    <name type="scientific">Physcomitrium patens</name>
    <name type="common">Spreading-leaved earth moss</name>
    <name type="synonym">Physcomitrella patens</name>
    <dbReference type="NCBI Taxonomy" id="3218"/>
    <lineage>
        <taxon>Eukaryota</taxon>
        <taxon>Viridiplantae</taxon>
        <taxon>Streptophyta</taxon>
        <taxon>Embryophyta</taxon>
        <taxon>Bryophyta</taxon>
        <taxon>Bryophytina</taxon>
        <taxon>Bryopsida</taxon>
        <taxon>Funariidae</taxon>
        <taxon>Funariales</taxon>
        <taxon>Funariaceae</taxon>
        <taxon>Physcomitrium</taxon>
    </lineage>
</organism>
<name>A0A7I4A544_PHYPA</name>
<keyword evidence="2" id="KW-1185">Reference proteome</keyword>
<evidence type="ECO:0000313" key="2">
    <source>
        <dbReference type="Proteomes" id="UP000006727"/>
    </source>
</evidence>
<dbReference type="Proteomes" id="UP000006727">
    <property type="component" value="Chromosome 11"/>
</dbReference>
<reference evidence="1" key="3">
    <citation type="submission" date="2020-12" db="UniProtKB">
        <authorList>
            <consortium name="EnsemblPlants"/>
        </authorList>
    </citation>
    <scope>IDENTIFICATION</scope>
</reference>
<dbReference type="RefSeq" id="XP_024388354.1">
    <property type="nucleotide sequence ID" value="XM_024532586.2"/>
</dbReference>